<evidence type="ECO:0008006" key="3">
    <source>
        <dbReference type="Google" id="ProtNLM"/>
    </source>
</evidence>
<protein>
    <recommendedName>
        <fullName evidence="3">RNA polymerase-binding protein RbpA</fullName>
    </recommendedName>
</protein>
<dbReference type="InterPro" id="IPR025182">
    <property type="entry name" value="RNApol-bd_RbpA"/>
</dbReference>
<dbReference type="EMBL" id="JAGIOC010000001">
    <property type="protein sequence ID" value="MBP2407340.1"/>
    <property type="molecule type" value="Genomic_DNA"/>
</dbReference>
<name>A0ABS4YFF3_9MICO</name>
<gene>
    <name evidence="1" type="ORF">JOF44_000243</name>
</gene>
<sequence>MPAATLTGTMPHRAVTSENPDRVVPLAPRIVEYLCGQCELTTTARLHAQAPIPQLWPCRRCRAGAECTVEPDESAELISLPVASKTPPRKSHWEHVRDHRTDAELERLLDKRLALLHAGKLHAGPSPS</sequence>
<organism evidence="1 2">
    <name type="scientific">Brachybacterium fresconis</name>
    <dbReference type="NCBI Taxonomy" id="173363"/>
    <lineage>
        <taxon>Bacteria</taxon>
        <taxon>Bacillati</taxon>
        <taxon>Actinomycetota</taxon>
        <taxon>Actinomycetes</taxon>
        <taxon>Micrococcales</taxon>
        <taxon>Dermabacteraceae</taxon>
        <taxon>Brachybacterium</taxon>
    </lineage>
</organism>
<dbReference type="Pfam" id="PF13397">
    <property type="entry name" value="RbpA"/>
    <property type="match status" value="1"/>
</dbReference>
<dbReference type="Proteomes" id="UP000698222">
    <property type="component" value="Unassembled WGS sequence"/>
</dbReference>
<evidence type="ECO:0000313" key="2">
    <source>
        <dbReference type="Proteomes" id="UP000698222"/>
    </source>
</evidence>
<reference evidence="1 2" key="1">
    <citation type="submission" date="2021-03" db="EMBL/GenBank/DDBJ databases">
        <title>Sequencing the genomes of 1000 actinobacteria strains.</title>
        <authorList>
            <person name="Klenk H.-P."/>
        </authorList>
    </citation>
    <scope>NUCLEOTIDE SEQUENCE [LARGE SCALE GENOMIC DNA]</scope>
    <source>
        <strain evidence="1 2">DSM 14564</strain>
    </source>
</reference>
<keyword evidence="2" id="KW-1185">Reference proteome</keyword>
<evidence type="ECO:0000313" key="1">
    <source>
        <dbReference type="EMBL" id="MBP2407340.1"/>
    </source>
</evidence>
<proteinExistence type="predicted"/>
<comment type="caution">
    <text evidence="1">The sequence shown here is derived from an EMBL/GenBank/DDBJ whole genome shotgun (WGS) entry which is preliminary data.</text>
</comment>
<accession>A0ABS4YFF3</accession>
<dbReference type="RefSeq" id="WP_209886389.1">
    <property type="nucleotide sequence ID" value="NZ_BAAAJV010000045.1"/>
</dbReference>